<dbReference type="InterPro" id="IPR029064">
    <property type="entry name" value="Ribosomal_eL30-like_sf"/>
</dbReference>
<dbReference type="OrthoDB" id="5513375at2"/>
<dbReference type="InterPro" id="IPR041202">
    <property type="entry name" value="BaeRF_family10"/>
</dbReference>
<evidence type="ECO:0000313" key="2">
    <source>
        <dbReference type="Proteomes" id="UP000216339"/>
    </source>
</evidence>
<evidence type="ECO:0000313" key="1">
    <source>
        <dbReference type="EMBL" id="PAP78365.1"/>
    </source>
</evidence>
<organism evidence="1 2">
    <name type="scientific">Rubrivirga marina</name>
    <dbReference type="NCBI Taxonomy" id="1196024"/>
    <lineage>
        <taxon>Bacteria</taxon>
        <taxon>Pseudomonadati</taxon>
        <taxon>Rhodothermota</taxon>
        <taxon>Rhodothermia</taxon>
        <taxon>Rhodothermales</taxon>
        <taxon>Rubricoccaceae</taxon>
        <taxon>Rubrivirga</taxon>
    </lineage>
</organism>
<evidence type="ECO:0008006" key="3">
    <source>
        <dbReference type="Google" id="ProtNLM"/>
    </source>
</evidence>
<name>A0A271J5Y1_9BACT</name>
<keyword evidence="2" id="KW-1185">Reference proteome</keyword>
<dbReference type="Gene3D" id="3.30.1330.30">
    <property type="match status" value="1"/>
</dbReference>
<dbReference type="RefSeq" id="WP_095512049.1">
    <property type="nucleotide sequence ID" value="NZ_MQWD01000001.1"/>
</dbReference>
<comment type="caution">
    <text evidence="1">The sequence shown here is derived from an EMBL/GenBank/DDBJ whole genome shotgun (WGS) entry which is preliminary data.</text>
</comment>
<reference evidence="1 2" key="1">
    <citation type="submission" date="2016-11" db="EMBL/GenBank/DDBJ databases">
        <title>Study of marine rhodopsin-containing bacteria.</title>
        <authorList>
            <person name="Yoshizawa S."/>
            <person name="Kumagai Y."/>
            <person name="Kogure K."/>
        </authorList>
    </citation>
    <scope>NUCLEOTIDE SEQUENCE [LARGE SCALE GENOMIC DNA]</scope>
    <source>
        <strain evidence="1 2">SAORIC-28</strain>
    </source>
</reference>
<accession>A0A271J5Y1</accession>
<dbReference type="Proteomes" id="UP000216339">
    <property type="component" value="Unassembled WGS sequence"/>
</dbReference>
<dbReference type="EMBL" id="MQWD01000001">
    <property type="protein sequence ID" value="PAP78365.1"/>
    <property type="molecule type" value="Genomic_DNA"/>
</dbReference>
<sequence>MSNLSPDDRDALLKELRRRTTSPGFHFLSADHLSRLNEARSADAPIVSLYLEMTPEARLGTTWSTVLKDLCERAVADAGDHKAAVKRECERIQEALEAGLPRTGRGVAFFACESQGLFEQIGTAVTLPNAVHVDDNPYVRPLARVRDENDRFVLALLSMHKSRFFFSQIGLVEEVYELEGEEFAVTDLVSKDQKQDRKAELRRQQAQRSAHALELIAKTLEARHVLYSAPADMEADFLDKLDQATRQKVAGNFPCDTNATSSEVADAAEAAQRAVEEKEEVETLGKVQELLSSRAVAGLDDTLDMLNQQRVMTLVVDGDQTIAGGVDSESGMLTTQTEGTYEATGGNVKPVSDLVELMLDKAMEQGASLELVHSHAGREALAPHGPAAALLRF</sequence>
<dbReference type="AlphaFoldDB" id="A0A271J5Y1"/>
<proteinExistence type="predicted"/>
<protein>
    <recommendedName>
        <fullName evidence="3">eRF1 domain-containing protein</fullName>
    </recommendedName>
</protein>
<gene>
    <name evidence="1" type="ORF">BSZ37_19025</name>
</gene>
<dbReference type="Pfam" id="PF18854">
    <property type="entry name" value="baeRF_family10"/>
    <property type="match status" value="1"/>
</dbReference>